<protein>
    <recommendedName>
        <fullName evidence="4">Probable acyltransferase</fullName>
        <ecNumber evidence="4">2.3.1.-</ecNumber>
    </recommendedName>
</protein>
<keyword evidence="3 4" id="KW-0012">Acyltransferase</keyword>
<feature type="active site" description="Proton acceptor" evidence="4">
    <location>
        <position position="237"/>
    </location>
</feature>
<name>A0A160PJI6_9HYPH</name>
<evidence type="ECO:0000313" key="7">
    <source>
        <dbReference type="Proteomes" id="UP000218288"/>
    </source>
</evidence>
<feature type="binding site" evidence="4">
    <location>
        <position position="164"/>
    </location>
    <ligand>
        <name>substrate</name>
    </ligand>
</feature>
<dbReference type="HAMAP" id="MF_00295">
    <property type="entry name" value="MetA_acyltransf"/>
    <property type="match status" value="1"/>
</dbReference>
<dbReference type="OrthoDB" id="9772423at2"/>
<dbReference type="PANTHER" id="PTHR20919:SF0">
    <property type="entry name" value="HOMOSERINE O-SUCCINYLTRANSFERASE"/>
    <property type="match status" value="1"/>
</dbReference>
<gene>
    <name evidence="6" type="ORF">MPPM_5104</name>
</gene>
<dbReference type="GO" id="GO:0008899">
    <property type="term" value="F:homoserine O-succinyltransferase activity"/>
    <property type="evidence" value="ECO:0007669"/>
    <property type="project" value="TreeGrafter"/>
</dbReference>
<feature type="binding site" evidence="4">
    <location>
        <position position="192"/>
    </location>
    <ligand>
        <name>substrate</name>
    </ligand>
</feature>
<evidence type="ECO:0000256" key="5">
    <source>
        <dbReference type="PIRSR" id="PIRSR000450-1"/>
    </source>
</evidence>
<dbReference type="NCBIfam" id="NF003776">
    <property type="entry name" value="PRK05368.1-3"/>
    <property type="match status" value="1"/>
</dbReference>
<dbReference type="PANTHER" id="PTHR20919">
    <property type="entry name" value="HOMOSERINE O-SUCCINYLTRANSFERASE"/>
    <property type="match status" value="1"/>
</dbReference>
<feature type="active site" description="Acyl-thioester intermediate" evidence="4 5">
    <location>
        <position position="143"/>
    </location>
</feature>
<feature type="binding site" evidence="4">
    <location>
        <position position="251"/>
    </location>
    <ligand>
        <name>substrate</name>
    </ligand>
</feature>
<dbReference type="Pfam" id="PF04204">
    <property type="entry name" value="HTS"/>
    <property type="match status" value="1"/>
</dbReference>
<dbReference type="EMBL" id="AP014809">
    <property type="protein sequence ID" value="BAU93709.1"/>
    <property type="molecule type" value="Genomic_DNA"/>
</dbReference>
<dbReference type="Gene3D" id="3.40.50.880">
    <property type="match status" value="1"/>
</dbReference>
<dbReference type="Proteomes" id="UP000218288">
    <property type="component" value="Chromosome"/>
</dbReference>
<dbReference type="EC" id="2.3.1.-" evidence="4"/>
<reference evidence="6 7" key="1">
    <citation type="journal article" date="2016" name="Genome Announc.">
        <title>Complete Genome Sequence of Methylobacterium populi P-1M, Isolated from Pink-Pigmented Household Biofilm.</title>
        <authorList>
            <person name="Morohoshi T."/>
            <person name="Ikeda T."/>
        </authorList>
    </citation>
    <scope>NUCLEOTIDE SEQUENCE [LARGE SCALE GENOMIC DNA]</scope>
    <source>
        <strain evidence="6 7">P-1M</strain>
    </source>
</reference>
<feature type="site" description="Important for acyl-CoA specificity" evidence="4">
    <location>
        <position position="110"/>
    </location>
</feature>
<comment type="caution">
    <text evidence="4">Lacks conserved residue(s) required for the propagation of feature annotation.</text>
</comment>
<feature type="active site" evidence="4">
    <location>
        <position position="239"/>
    </location>
</feature>
<dbReference type="InterPro" id="IPR033752">
    <property type="entry name" value="MetA_family"/>
</dbReference>
<evidence type="ECO:0000313" key="6">
    <source>
        <dbReference type="EMBL" id="BAU93709.1"/>
    </source>
</evidence>
<keyword evidence="2 4" id="KW-0808">Transferase</keyword>
<keyword evidence="4" id="KW-0963">Cytoplasm</keyword>
<organism evidence="6 7">
    <name type="scientific">Methylorubrum populi</name>
    <dbReference type="NCBI Taxonomy" id="223967"/>
    <lineage>
        <taxon>Bacteria</taxon>
        <taxon>Pseudomonadati</taxon>
        <taxon>Pseudomonadota</taxon>
        <taxon>Alphaproteobacteria</taxon>
        <taxon>Hyphomicrobiales</taxon>
        <taxon>Methylobacteriaceae</taxon>
        <taxon>Methylorubrum</taxon>
    </lineage>
</organism>
<comment type="subcellular location">
    <subcellularLocation>
        <location evidence="4">Cytoplasm</location>
    </subcellularLocation>
</comment>
<dbReference type="GO" id="GO:0008652">
    <property type="term" value="P:amino acid biosynthetic process"/>
    <property type="evidence" value="ECO:0007669"/>
    <property type="project" value="UniProtKB-KW"/>
</dbReference>
<dbReference type="RefSeq" id="WP_096487394.1">
    <property type="nucleotide sequence ID" value="NZ_AP014809.1"/>
</dbReference>
<evidence type="ECO:0000256" key="3">
    <source>
        <dbReference type="ARBA" id="ARBA00023315"/>
    </source>
</evidence>
<dbReference type="AlphaFoldDB" id="A0A160PJI6"/>
<feature type="site" description="Important for substrate specificity" evidence="4">
    <location>
        <position position="192"/>
    </location>
</feature>
<dbReference type="InterPro" id="IPR029062">
    <property type="entry name" value="Class_I_gatase-like"/>
</dbReference>
<dbReference type="SUPFAM" id="SSF52317">
    <property type="entry name" value="Class I glutamine amidotransferase-like"/>
    <property type="match status" value="1"/>
</dbReference>
<keyword evidence="1 4" id="KW-0028">Amino-acid biosynthesis</keyword>
<accession>A0A160PJI6</accession>
<sequence length="336" mass="36203">MLDHGTSILPASRPVAETELDGLAGAPWSEPAHPERILRVGLLNNMPDAALMQTERQFRRLIGPGVELRLFSLDTVPRGPLARAHLDRFYASHEALAGAGLDALVVTGAEPKARHLADEPFFAALAAVVDWAEAQGIPTLFSCFAAHAAVLHLDGIERRPLPAKYSGVYACRVVAEHPLLAGMPASMPVPHSRWNDLPEAALAARGYRILRRSDAVGVDLFVRDGAGGAPMVFLQGHPEYDADTLAREYRRDVGRFLEGERETCPSLPENYYTDESVACLEAFAAMARADRAPALHADFPTIAETPARPAGWPEGAAGLFRNWLALVSARTAALAA</sequence>
<evidence type="ECO:0000256" key="2">
    <source>
        <dbReference type="ARBA" id="ARBA00022679"/>
    </source>
</evidence>
<dbReference type="GO" id="GO:0005737">
    <property type="term" value="C:cytoplasm"/>
    <property type="evidence" value="ECO:0007669"/>
    <property type="project" value="UniProtKB-SubCell"/>
</dbReference>
<evidence type="ECO:0000256" key="1">
    <source>
        <dbReference type="ARBA" id="ARBA00022605"/>
    </source>
</evidence>
<proteinExistence type="inferred from homology"/>
<comment type="similarity">
    <text evidence="4">Belongs to the MetA family.</text>
</comment>
<evidence type="ECO:0000256" key="4">
    <source>
        <dbReference type="HAMAP-Rule" id="MF_00295"/>
    </source>
</evidence>